<dbReference type="InterPro" id="IPR000014">
    <property type="entry name" value="PAS"/>
</dbReference>
<gene>
    <name evidence="10" type="ORF">SAMN04487949_2930</name>
</gene>
<keyword evidence="3" id="KW-0808">Transferase</keyword>
<sequence length="558" mass="60298">MVSVTILYGLLFLSVAVGTAATILAWRVRSEPGAKPLVALLLGQSWWSTCLIFRLQATTIDAKLLWTDLAWPGVVIIPVAWLLFSLEYTGRDEYIRPRYVALLAVVPAITVVLALTTPYHDLLYARPLGFGRTGVFLVTQGGPWYWVIAAYTYLLGLGGIIPLLGLLTSDAVTFRGQSTALILGLSVPWLTNVLFLADVFATSGIDPTPVAFSVSGVAYLGALTRFRLFGTSPAPNKRARKFLFDRMQDGALVVDMNGYVVEVNDSCVDLLGTAAPTLLGAPAADVIPDYEQFPDEGSLPGHLLVGDTAGGQPYDVTVTPITNVRGDTIGRVVTFHDIGEHLRQQQRLTVLNRVLRHNIRTETNLIHGYVDRFADDEDAEIVKKRALRIEELGKKGRDAIELFDKSTAGRTPRPLASVLDRAVSTVRTASPAATISVPDVADDVFVAGLLDVVFTNLVENAVEHNPAPEPHVSITVTTTADRVIVEVADDGPGIEDYELRVLRDGTETPLDHGSGLGLWLVQWGVEIADGWVEFATPESRGTVVTVGVPRLPPPSSGP</sequence>
<evidence type="ECO:0000256" key="1">
    <source>
        <dbReference type="ARBA" id="ARBA00000085"/>
    </source>
</evidence>
<evidence type="ECO:0000256" key="3">
    <source>
        <dbReference type="ARBA" id="ARBA00022679"/>
    </source>
</evidence>
<keyword evidence="7" id="KW-0812">Transmembrane</keyword>
<dbReference type="InterPro" id="IPR031621">
    <property type="entry name" value="HisKA_7TM"/>
</dbReference>
<dbReference type="InterPro" id="IPR005467">
    <property type="entry name" value="His_kinase_dom"/>
</dbReference>
<evidence type="ECO:0000259" key="9">
    <source>
        <dbReference type="PROSITE" id="PS50112"/>
    </source>
</evidence>
<accession>A0A1G9XC53</accession>
<evidence type="ECO:0000313" key="10">
    <source>
        <dbReference type="EMBL" id="SDM94369.1"/>
    </source>
</evidence>
<name>A0A1G9XC53_9EURY</name>
<dbReference type="GO" id="GO:0005524">
    <property type="term" value="F:ATP binding"/>
    <property type="evidence" value="ECO:0007669"/>
    <property type="project" value="UniProtKB-KW"/>
</dbReference>
<feature type="transmembrane region" description="Helical" evidence="7">
    <location>
        <begin position="179"/>
        <end position="197"/>
    </location>
</feature>
<keyword evidence="5 10" id="KW-0418">Kinase</keyword>
<dbReference type="InterPro" id="IPR004358">
    <property type="entry name" value="Sig_transdc_His_kin-like_C"/>
</dbReference>
<feature type="transmembrane region" description="Helical" evidence="7">
    <location>
        <begin position="100"/>
        <end position="119"/>
    </location>
</feature>
<proteinExistence type="predicted"/>
<keyword evidence="6" id="KW-0067">ATP-binding</keyword>
<protein>
    <recommendedName>
        <fullName evidence="2">histidine kinase</fullName>
        <ecNumber evidence="2">2.7.13.3</ecNumber>
    </recommendedName>
</protein>
<feature type="transmembrane region" description="Helical" evidence="7">
    <location>
        <begin position="69"/>
        <end position="88"/>
    </location>
</feature>
<keyword evidence="4" id="KW-0547">Nucleotide-binding</keyword>
<evidence type="ECO:0000259" key="8">
    <source>
        <dbReference type="PROSITE" id="PS50109"/>
    </source>
</evidence>
<dbReference type="Pfam" id="PF02518">
    <property type="entry name" value="HATPase_c"/>
    <property type="match status" value="1"/>
</dbReference>
<dbReference type="InterPro" id="IPR035965">
    <property type="entry name" value="PAS-like_dom_sf"/>
</dbReference>
<dbReference type="EMBL" id="FNHL01000004">
    <property type="protein sequence ID" value="SDM94369.1"/>
    <property type="molecule type" value="Genomic_DNA"/>
</dbReference>
<feature type="transmembrane region" description="Helical" evidence="7">
    <location>
        <begin position="6"/>
        <end position="26"/>
    </location>
</feature>
<dbReference type="EC" id="2.7.13.3" evidence="2"/>
<comment type="catalytic activity">
    <reaction evidence="1">
        <text>ATP + protein L-histidine = ADP + protein N-phospho-L-histidine.</text>
        <dbReference type="EC" id="2.7.13.3"/>
    </reaction>
</comment>
<reference evidence="11" key="1">
    <citation type="submission" date="2016-10" db="EMBL/GenBank/DDBJ databases">
        <authorList>
            <person name="Varghese N."/>
            <person name="Submissions S."/>
        </authorList>
    </citation>
    <scope>NUCLEOTIDE SEQUENCE [LARGE SCALE GENOMIC DNA]</scope>
    <source>
        <strain evidence="11">CGMCC 1.10119</strain>
    </source>
</reference>
<evidence type="ECO:0000313" key="11">
    <source>
        <dbReference type="Proteomes" id="UP000199451"/>
    </source>
</evidence>
<keyword evidence="7" id="KW-1133">Transmembrane helix</keyword>
<feature type="transmembrane region" description="Helical" evidence="7">
    <location>
        <begin position="38"/>
        <end position="57"/>
    </location>
</feature>
<dbReference type="InterPro" id="IPR050980">
    <property type="entry name" value="2C_sensor_his_kinase"/>
</dbReference>
<dbReference type="Gene3D" id="3.30.565.10">
    <property type="entry name" value="Histidine kinase-like ATPase, C-terminal domain"/>
    <property type="match status" value="1"/>
</dbReference>
<evidence type="ECO:0000256" key="6">
    <source>
        <dbReference type="ARBA" id="ARBA00022840"/>
    </source>
</evidence>
<dbReference type="SUPFAM" id="SSF55874">
    <property type="entry name" value="ATPase domain of HSP90 chaperone/DNA topoisomerase II/histidine kinase"/>
    <property type="match status" value="1"/>
</dbReference>
<dbReference type="InterPro" id="IPR013656">
    <property type="entry name" value="PAS_4"/>
</dbReference>
<feature type="domain" description="PAS" evidence="9">
    <location>
        <begin position="236"/>
        <end position="280"/>
    </location>
</feature>
<dbReference type="CDD" id="cd00130">
    <property type="entry name" value="PAS"/>
    <property type="match status" value="1"/>
</dbReference>
<feature type="domain" description="Histidine kinase" evidence="8">
    <location>
        <begin position="354"/>
        <end position="552"/>
    </location>
</feature>
<dbReference type="PANTHER" id="PTHR44936:SF10">
    <property type="entry name" value="SENSOR PROTEIN RSTB"/>
    <property type="match status" value="1"/>
</dbReference>
<dbReference type="Proteomes" id="UP000199451">
    <property type="component" value="Unassembled WGS sequence"/>
</dbReference>
<dbReference type="PRINTS" id="PR00344">
    <property type="entry name" value="BCTRLSENSOR"/>
</dbReference>
<dbReference type="Pfam" id="PF08448">
    <property type="entry name" value="PAS_4"/>
    <property type="match status" value="1"/>
</dbReference>
<dbReference type="RefSeq" id="WP_089698628.1">
    <property type="nucleotide sequence ID" value="NZ_FNHL01000004.1"/>
</dbReference>
<dbReference type="STRING" id="660521.SAMN04487949_2930"/>
<dbReference type="Pfam" id="PF16927">
    <property type="entry name" value="HisKA_7TM"/>
    <property type="match status" value="1"/>
</dbReference>
<feature type="transmembrane region" description="Helical" evidence="7">
    <location>
        <begin position="144"/>
        <end position="167"/>
    </location>
</feature>
<dbReference type="GO" id="GO:0004673">
    <property type="term" value="F:protein histidine kinase activity"/>
    <property type="evidence" value="ECO:0007669"/>
    <property type="project" value="UniProtKB-EC"/>
</dbReference>
<keyword evidence="11" id="KW-1185">Reference proteome</keyword>
<evidence type="ECO:0000256" key="5">
    <source>
        <dbReference type="ARBA" id="ARBA00022777"/>
    </source>
</evidence>
<keyword evidence="7" id="KW-0472">Membrane</keyword>
<evidence type="ECO:0000256" key="4">
    <source>
        <dbReference type="ARBA" id="ARBA00022741"/>
    </source>
</evidence>
<evidence type="ECO:0000256" key="7">
    <source>
        <dbReference type="SAM" id="Phobius"/>
    </source>
</evidence>
<dbReference type="SUPFAM" id="SSF55785">
    <property type="entry name" value="PYP-like sensor domain (PAS domain)"/>
    <property type="match status" value="1"/>
</dbReference>
<dbReference type="PANTHER" id="PTHR44936">
    <property type="entry name" value="SENSOR PROTEIN CREC"/>
    <property type="match status" value="1"/>
</dbReference>
<dbReference type="PROSITE" id="PS50109">
    <property type="entry name" value="HIS_KIN"/>
    <property type="match status" value="1"/>
</dbReference>
<dbReference type="InterPro" id="IPR003594">
    <property type="entry name" value="HATPase_dom"/>
</dbReference>
<dbReference type="AlphaFoldDB" id="A0A1G9XC53"/>
<dbReference type="InterPro" id="IPR036890">
    <property type="entry name" value="HATPase_C_sf"/>
</dbReference>
<dbReference type="PROSITE" id="PS50112">
    <property type="entry name" value="PAS"/>
    <property type="match status" value="1"/>
</dbReference>
<dbReference type="Gene3D" id="3.30.450.20">
    <property type="entry name" value="PAS domain"/>
    <property type="match status" value="1"/>
</dbReference>
<organism evidence="10 11">
    <name type="scientific">Halogranum gelatinilyticum</name>
    <dbReference type="NCBI Taxonomy" id="660521"/>
    <lineage>
        <taxon>Archaea</taxon>
        <taxon>Methanobacteriati</taxon>
        <taxon>Methanobacteriota</taxon>
        <taxon>Stenosarchaea group</taxon>
        <taxon>Halobacteria</taxon>
        <taxon>Halobacteriales</taxon>
        <taxon>Haloferacaceae</taxon>
    </lineage>
</organism>
<dbReference type="SMART" id="SM00387">
    <property type="entry name" value="HATPase_c"/>
    <property type="match status" value="1"/>
</dbReference>
<dbReference type="SMART" id="SM00091">
    <property type="entry name" value="PAS"/>
    <property type="match status" value="1"/>
</dbReference>
<evidence type="ECO:0000256" key="2">
    <source>
        <dbReference type="ARBA" id="ARBA00012438"/>
    </source>
</evidence>